<evidence type="ECO:0000256" key="2">
    <source>
        <dbReference type="ARBA" id="ARBA00022679"/>
    </source>
</evidence>
<feature type="region of interest" description="Disordered" evidence="4">
    <location>
        <begin position="1374"/>
        <end position="1394"/>
    </location>
</feature>
<evidence type="ECO:0000256" key="3">
    <source>
        <dbReference type="PROSITE-ProRule" id="PRU01016"/>
    </source>
</evidence>
<comment type="caution">
    <text evidence="3">Lacks conserved residue(s) required for the propagation of feature annotation.</text>
</comment>
<dbReference type="GO" id="GO:0008168">
    <property type="term" value="F:methyltransferase activity"/>
    <property type="evidence" value="ECO:0007669"/>
    <property type="project" value="UniProtKB-KW"/>
</dbReference>
<keyword evidence="6" id="KW-1185">Reference proteome</keyword>
<keyword evidence="1 3" id="KW-0489">Methyltransferase</keyword>
<dbReference type="OrthoDB" id="5376140at2759"/>
<dbReference type="Gene3D" id="3.90.120.10">
    <property type="entry name" value="DNA Methylase, subunit A, domain 2"/>
    <property type="match status" value="1"/>
</dbReference>
<dbReference type="Pfam" id="PF00145">
    <property type="entry name" value="DNA_methylase"/>
    <property type="match status" value="1"/>
</dbReference>
<reference evidence="5 6" key="1">
    <citation type="submission" date="2015-01" db="EMBL/GenBank/DDBJ databases">
        <title>The Genome Sequence of Exophiala xenobiotica CBS118157.</title>
        <authorList>
            <consortium name="The Broad Institute Genomics Platform"/>
            <person name="Cuomo C."/>
            <person name="de Hoog S."/>
            <person name="Gorbushina A."/>
            <person name="Stielow B."/>
            <person name="Teixiera M."/>
            <person name="Abouelleil A."/>
            <person name="Chapman S.B."/>
            <person name="Priest M."/>
            <person name="Young S.K."/>
            <person name="Wortman J."/>
            <person name="Nusbaum C."/>
            <person name="Birren B."/>
        </authorList>
    </citation>
    <scope>NUCLEOTIDE SEQUENCE [LARGE SCALE GENOMIC DNA]</scope>
    <source>
        <strain evidence="5 6">CBS 118157</strain>
    </source>
</reference>
<dbReference type="EMBL" id="KN847320">
    <property type="protein sequence ID" value="KIW55339.1"/>
    <property type="molecule type" value="Genomic_DNA"/>
</dbReference>
<dbReference type="HOGENOM" id="CLU_258984_0_0_1"/>
<evidence type="ECO:0000256" key="4">
    <source>
        <dbReference type="SAM" id="MobiDB-lite"/>
    </source>
</evidence>
<dbReference type="PROSITE" id="PS51679">
    <property type="entry name" value="SAM_MT_C5"/>
    <property type="match status" value="1"/>
</dbReference>
<feature type="compositionally biased region" description="Basic and acidic residues" evidence="4">
    <location>
        <begin position="1374"/>
        <end position="1388"/>
    </location>
</feature>
<dbReference type="GeneID" id="25329536"/>
<dbReference type="SUPFAM" id="SSF53335">
    <property type="entry name" value="S-adenosyl-L-methionine-dependent methyltransferases"/>
    <property type="match status" value="1"/>
</dbReference>
<dbReference type="Proteomes" id="UP000054342">
    <property type="component" value="Unassembled WGS sequence"/>
</dbReference>
<gene>
    <name evidence="5" type="ORF">PV05_07628</name>
</gene>
<protein>
    <recommendedName>
        <fullName evidence="7">DNA (cytosine-5-)-methyltransferase</fullName>
    </recommendedName>
</protein>
<feature type="compositionally biased region" description="Polar residues" evidence="4">
    <location>
        <begin position="761"/>
        <end position="773"/>
    </location>
</feature>
<evidence type="ECO:0000313" key="6">
    <source>
        <dbReference type="Proteomes" id="UP000054342"/>
    </source>
</evidence>
<organism evidence="5 6">
    <name type="scientific">Exophiala xenobiotica</name>
    <dbReference type="NCBI Taxonomy" id="348802"/>
    <lineage>
        <taxon>Eukaryota</taxon>
        <taxon>Fungi</taxon>
        <taxon>Dikarya</taxon>
        <taxon>Ascomycota</taxon>
        <taxon>Pezizomycotina</taxon>
        <taxon>Eurotiomycetes</taxon>
        <taxon>Chaetothyriomycetidae</taxon>
        <taxon>Chaetothyriales</taxon>
        <taxon>Herpotrichiellaceae</taxon>
        <taxon>Exophiala</taxon>
    </lineage>
</organism>
<dbReference type="InterPro" id="IPR001525">
    <property type="entry name" value="C5_MeTfrase"/>
</dbReference>
<name>A0A0D2F622_9EURO</name>
<dbReference type="InterPro" id="IPR029063">
    <property type="entry name" value="SAM-dependent_MTases_sf"/>
</dbReference>
<feature type="region of interest" description="Disordered" evidence="4">
    <location>
        <begin position="1"/>
        <end position="31"/>
    </location>
</feature>
<proteinExistence type="inferred from homology"/>
<feature type="region of interest" description="Disordered" evidence="4">
    <location>
        <begin position="725"/>
        <end position="789"/>
    </location>
</feature>
<evidence type="ECO:0008006" key="7">
    <source>
        <dbReference type="Google" id="ProtNLM"/>
    </source>
</evidence>
<keyword evidence="3" id="KW-0949">S-adenosyl-L-methionine</keyword>
<comment type="similarity">
    <text evidence="3">Belongs to the class I-like SAM-binding methyltransferase superfamily. C5-methyltransferase family.</text>
</comment>
<accession>A0A0D2F622</accession>
<sequence>MALNGMNWTSRSSAATPRSQHPLPGSFSDDDDSTVLYSEEDVDVLKKCQVSLGLSRKYTPKWRPRDAFRELYQNWKDGILASFDLEPRFFKPVIAEDDRFIKITVHAPRCSNGSKEDAQQLMGYVQFDKNVGLLEMTNFRARLEREHLDLGESSKRSDQNLAGCHGEGFKLGALVMLRNGYATKFESNSFYWNFSLRGANVRTTLYCQLNPKAPRLVQKEREEFEKKRKTPGFRRGLTSNIWEDTTVKVGKVKNGGYAISTIDFRAWMKVALDLDIPENEQIIPTDTGDLILAEEYAGRIYLKGLRVAGQSSARNDYRFGYNFHHGAISRDRERLLDRHDEAKMVARIWEESIVLRGDAVTDRYIKLFRDDDQALDIALPNQSVSRLVTDKIWKRLRLQNPLAFFFSEKEVTTTNVMTEEVIITKDLGKQPFKLPKGLWELLRKYSLARTPHEERLFVFSNSLSVPIPDHPFCVQVARALTSSLKLHGALQDIQVQFVNGGLSSIDVLFTEERNLLQIHGKWLDYANIHEIAECNFFQAKGGQLSKDDIFFCDHIVHDLFELLLGETQGPLELDAQECRKLRKMAAKRLHEMPRHVQLSATENAGELSVQWAGNQSNSFSERYGANIRYLVILHKMGMCEVQKNTLLSRIDTTRNGDLHQHRTRTTAVCGCPVQAIPGNKFEAVFHGLDHREDYFPMVSRFEDKAFFGWPPAPVRPTEADIASSYSSIPTPGLDMERLSTPASESDEEIESLGDVTYDTGEGSSSIEPQSTPALSVEVPPSRLGRSSAPEATFPHRYRSRGASDAEDLVARDLLNQDELDWRVWHEEELPIQFAKLRPSRVQTQHDGTSLSSLECEHLDYTFEKDEYACIYSGPQGFARHVVLVHGILSINTCSGFGYRLLCTKYSFIADMDIFKAPTSAMQNASGWEANSDKELVLHFGSFDHMGLESDAEVIEVTDIVRAHGLHDGALSTCGDGVEHVVAPLFGEDGSLLFCRIAIRGSEESGTACLTPLASHLVKREGRWRHCRFMNASAPSVFDLSSNVLGPSEGFSQSGFSIHAAMGFDQSRDVTWKLRHHTSQVYDGSCHAISDDFQLGRLHPFSTPDPKPPKIALLAGDPGNFRLNSLNTKLPTTEEFLRPLTAINKIAENVNPDFIVLLLSPSVLHPRAMTDFLSTIIQLLERKMSVHIKLIPLKNYGLPQDRSVLTVVAAPFCGLLPWEPFCAPDSLQPETNVADMLRDLSFENPRNVHGNGVGFICSAPSQLESDQPDCRAKHVYNHMTGQRPSVDGSSTVELGSSLTLHNGTKFWVHPSRKDRVTVRELARIQGFPDDFVFYGPEELQYESVCRAVPPVIAKKVAQTIRRAIETRSLAGKVANRGDLRQSSKRARVEDDTEGM</sequence>
<keyword evidence="2 3" id="KW-0808">Transferase</keyword>
<evidence type="ECO:0000256" key="1">
    <source>
        <dbReference type="ARBA" id="ARBA00022603"/>
    </source>
</evidence>
<dbReference type="GO" id="GO:0032259">
    <property type="term" value="P:methylation"/>
    <property type="evidence" value="ECO:0007669"/>
    <property type="project" value="UniProtKB-KW"/>
</dbReference>
<feature type="compositionally biased region" description="Polar residues" evidence="4">
    <location>
        <begin position="1"/>
        <end position="19"/>
    </location>
</feature>
<evidence type="ECO:0000313" key="5">
    <source>
        <dbReference type="EMBL" id="KIW55339.1"/>
    </source>
</evidence>
<dbReference type="RefSeq" id="XP_013315923.1">
    <property type="nucleotide sequence ID" value="XM_013460469.1"/>
</dbReference>
<dbReference type="Gene3D" id="3.40.50.150">
    <property type="entry name" value="Vaccinia Virus protein VP39"/>
    <property type="match status" value="1"/>
</dbReference>